<dbReference type="AlphaFoldDB" id="A0A147JUL6"/>
<gene>
    <name evidence="1" type="ORF">APZ16_07050</name>
</gene>
<reference evidence="1 2" key="1">
    <citation type="journal article" date="2016" name="Nat. Microbiol.">
        <title>Genomic inference of the metabolism of cosmopolitan subsurface Archaea, Hadesarchaea.</title>
        <authorList>
            <person name="Baker B.J."/>
            <person name="Saw J.H."/>
            <person name="Lind A.E."/>
            <person name="Lazar C.S."/>
            <person name="Hinrichs K.-U."/>
            <person name="Teske A.P."/>
            <person name="Ettema T.J."/>
        </authorList>
    </citation>
    <scope>NUCLEOTIDE SEQUENCE [LARGE SCALE GENOMIC DNA]</scope>
</reference>
<name>A0A147JUL6_HADYE</name>
<sequence>MIESSELDWIVQKTAEFLADKVKDGPLTDRDINLAFEIFARPRLESLSSSFESDLERMQARDFIMMKLNDRAKQLNAEFWKKTE</sequence>
<comment type="caution">
    <text evidence="1">The sequence shown here is derived from an EMBL/GenBank/DDBJ whole genome shotgun (WGS) entry which is preliminary data.</text>
</comment>
<evidence type="ECO:0000313" key="1">
    <source>
        <dbReference type="EMBL" id="KUO40163.1"/>
    </source>
</evidence>
<evidence type="ECO:0000313" key="2">
    <source>
        <dbReference type="Proteomes" id="UP000074294"/>
    </source>
</evidence>
<dbReference type="EMBL" id="LQMQ01000047">
    <property type="protein sequence ID" value="KUO40163.1"/>
    <property type="molecule type" value="Genomic_DNA"/>
</dbReference>
<dbReference type="Proteomes" id="UP000074294">
    <property type="component" value="Unassembled WGS sequence"/>
</dbReference>
<proteinExistence type="predicted"/>
<protein>
    <submittedName>
        <fullName evidence="1">Uncharacterized protein</fullName>
    </submittedName>
</protein>
<organism evidence="1 2">
    <name type="scientific">Hadarchaeum yellowstonense</name>
    <dbReference type="NCBI Taxonomy" id="1776334"/>
    <lineage>
        <taxon>Archaea</taxon>
        <taxon>Methanobacteriati</taxon>
        <taxon>Candidatus Hadarchaeota</taxon>
        <taxon>Candidatus Hadarchaeia</taxon>
        <taxon>Candidatus Hadarchaeales</taxon>
        <taxon>Candidatus Hadarchaeaceae</taxon>
        <taxon>Candidatus Hadarchaeum</taxon>
    </lineage>
</organism>
<accession>A0A147JUL6</accession>